<dbReference type="HOGENOM" id="CLU_2143208_0_0_0"/>
<dbReference type="EMBL" id="CAQJ01000086">
    <property type="protein sequence ID" value="CCQ91725.1"/>
    <property type="molecule type" value="Genomic_DNA"/>
</dbReference>
<dbReference type="AlphaFoldDB" id="M1YMP8"/>
<feature type="compositionally biased region" description="Basic and acidic residues" evidence="1">
    <location>
        <begin position="75"/>
        <end position="93"/>
    </location>
</feature>
<dbReference type="STRING" id="1266370.NITGR_780029"/>
<gene>
    <name evidence="2" type="ORF">NITGR_780029</name>
</gene>
<feature type="compositionally biased region" description="Basic and acidic residues" evidence="1">
    <location>
        <begin position="34"/>
        <end position="47"/>
    </location>
</feature>
<name>M1YMP8_NITG3</name>
<dbReference type="Proteomes" id="UP000011704">
    <property type="component" value="Unassembled WGS sequence"/>
</dbReference>
<evidence type="ECO:0000313" key="2">
    <source>
        <dbReference type="EMBL" id="CCQ91725.1"/>
    </source>
</evidence>
<protein>
    <submittedName>
        <fullName evidence="2">Uncharacterized protein</fullName>
    </submittedName>
</protein>
<feature type="region of interest" description="Disordered" evidence="1">
    <location>
        <begin position="23"/>
        <end position="112"/>
    </location>
</feature>
<proteinExistence type="predicted"/>
<organism evidence="2 3">
    <name type="scientific">Nitrospina gracilis (strain 3/211)</name>
    <dbReference type="NCBI Taxonomy" id="1266370"/>
    <lineage>
        <taxon>Bacteria</taxon>
        <taxon>Pseudomonadati</taxon>
        <taxon>Nitrospinota/Tectimicrobiota group</taxon>
        <taxon>Nitrospinota</taxon>
        <taxon>Nitrospinia</taxon>
        <taxon>Nitrospinales</taxon>
        <taxon>Nitrospinaceae</taxon>
        <taxon>Nitrospina</taxon>
    </lineage>
</organism>
<dbReference type="RefSeq" id="WP_005010771.1">
    <property type="nucleotide sequence ID" value="NZ_HG422173.1"/>
</dbReference>
<comment type="caution">
    <text evidence="2">The sequence shown here is derived from an EMBL/GenBank/DDBJ whole genome shotgun (WGS) entry which is preliminary data.</text>
</comment>
<reference evidence="2 3" key="1">
    <citation type="journal article" date="2013" name="Front. Microbiol.">
        <title>The genome of Nitrospina gracilis illuminates the metabolism and evolution of the major marine nitrite oxidizer.</title>
        <authorList>
            <person name="Luecker S."/>
            <person name="Nowka B."/>
            <person name="Rattei T."/>
            <person name="Spieck E."/>
            <person name="and Daims H."/>
        </authorList>
    </citation>
    <scope>NUCLEOTIDE SEQUENCE [LARGE SCALE GENOMIC DNA]</scope>
    <source>
        <strain evidence="2 3">3/211</strain>
    </source>
</reference>
<evidence type="ECO:0000256" key="1">
    <source>
        <dbReference type="SAM" id="MobiDB-lite"/>
    </source>
</evidence>
<sequence>MELNPQDEDSKFNYEYAKRQLEQAIASGQMMPRNMDKGKPQPGKEQKQAPPEASQSETTEPTGHGEANEQPEPAEETRTAEQDPEKDKKKEEPQEQVADETPPVPSSPEQKK</sequence>
<dbReference type="InParanoid" id="M1YMP8"/>
<accession>M1YMP8</accession>
<keyword evidence="3" id="KW-1185">Reference proteome</keyword>
<evidence type="ECO:0000313" key="3">
    <source>
        <dbReference type="Proteomes" id="UP000011704"/>
    </source>
</evidence>